<feature type="binding site" evidence="7">
    <location>
        <position position="206"/>
    </location>
    <ligand>
        <name>NAD(+)</name>
        <dbReference type="ChEBI" id="CHEBI:57540"/>
    </ligand>
</feature>
<feature type="binding site" evidence="9">
    <location>
        <position position="394"/>
    </location>
    <ligand>
        <name>Zn(2+)</name>
        <dbReference type="ChEBI" id="CHEBI:29105"/>
    </ligand>
</feature>
<dbReference type="Proteomes" id="UP000823638">
    <property type="component" value="Unassembled WGS sequence"/>
</dbReference>
<keyword evidence="7" id="KW-0520">NAD</keyword>
<dbReference type="Gene3D" id="3.40.50.1980">
    <property type="entry name" value="Nitrogenase molybdenum iron protein domain"/>
    <property type="match status" value="2"/>
</dbReference>
<feature type="binding site" evidence="8">
    <location>
        <position position="277"/>
    </location>
    <ligand>
        <name>substrate</name>
    </ligand>
</feature>
<evidence type="ECO:0000256" key="4">
    <source>
        <dbReference type="ARBA" id="ARBA00023002"/>
    </source>
</evidence>
<dbReference type="GO" id="GO:0004399">
    <property type="term" value="F:histidinol dehydrogenase activity"/>
    <property type="evidence" value="ECO:0007669"/>
    <property type="project" value="UniProtKB-EC"/>
</dbReference>
<keyword evidence="2 9" id="KW-0479">Metal-binding</keyword>
<feature type="binding site" evidence="8">
    <location>
        <position position="394"/>
    </location>
    <ligand>
        <name>substrate</name>
    </ligand>
</feature>
<dbReference type="PRINTS" id="PR00083">
    <property type="entry name" value="HOLDHDRGNASE"/>
</dbReference>
<feature type="binding site" evidence="8">
    <location>
        <position position="252"/>
    </location>
    <ligand>
        <name>substrate</name>
    </ligand>
</feature>
<protein>
    <submittedName>
        <fullName evidence="11">Histidinol dehydrogenase</fullName>
        <ecNumber evidence="11">1.1.1.23</ecNumber>
    </submittedName>
</protein>
<dbReference type="NCBIfam" id="TIGR00069">
    <property type="entry name" value="hisD"/>
    <property type="match status" value="1"/>
</dbReference>
<dbReference type="CDD" id="cd06572">
    <property type="entry name" value="Histidinol_dh"/>
    <property type="match status" value="1"/>
</dbReference>
<feature type="binding site" evidence="8">
    <location>
        <position position="274"/>
    </location>
    <ligand>
        <name>substrate</name>
    </ligand>
</feature>
<sequence>MQDFLKDIVRIVNWDRLGEDFYSSKIVSGVEDFSKEVLEKVGKEGDDAVRAFSKKFDKVTPSFFEISKTEISGAVEKLKISEPEVYEALSNSWSLALDFAKKQRECFTDFEYEISPGLFAGQKNIPVDRAGIYVPAGRFPLLSSVIMGAAPARAAGVREIILLSPPKAHPAPECMDDPDSPWIDEGILAAAGICGIDRVFAIGGAQAIAAMAFGTQSVPKVDVIVGPGNKYVASAKKLAYGLVGIDMIAGPSEVFIIGDSSVNPDWVACDMIAQAEHDPDAQSVFVTVDKKLGENVLSSLKKLIPEIYSPKGLTGENEISSYFENLPAVKSLKNNGLIIIADSLEKIAEIANRKAPEHLELSMKPGPEMDFLRNELKNYGSLFIGDKTAEVLGDYAAGVNHVLPTGGAARYAGGLSVRTFLKTLTNLRAGTKKEPGKRADFSGLENSLSWADTLGQAEGLLGHAMAARIRKNKD</sequence>
<feature type="active site" description="Proton acceptor" evidence="6">
    <location>
        <position position="357"/>
    </location>
</feature>
<evidence type="ECO:0000256" key="10">
    <source>
        <dbReference type="RuleBase" id="RU004175"/>
    </source>
</evidence>
<evidence type="ECO:0000256" key="7">
    <source>
        <dbReference type="PIRSR" id="PIRSR000099-2"/>
    </source>
</evidence>
<evidence type="ECO:0000256" key="8">
    <source>
        <dbReference type="PIRSR" id="PIRSR000099-3"/>
    </source>
</evidence>
<dbReference type="InterPro" id="IPR012131">
    <property type="entry name" value="Hstdl_DH"/>
</dbReference>
<feature type="binding site" evidence="8">
    <location>
        <position position="358"/>
    </location>
    <ligand>
        <name>substrate</name>
    </ligand>
</feature>
<reference evidence="11" key="1">
    <citation type="submission" date="2020-10" db="EMBL/GenBank/DDBJ databases">
        <authorList>
            <person name="Gilroy R."/>
        </authorList>
    </citation>
    <scope>NUCLEOTIDE SEQUENCE</scope>
    <source>
        <strain evidence="11">10532</strain>
    </source>
</reference>
<evidence type="ECO:0000256" key="2">
    <source>
        <dbReference type="ARBA" id="ARBA00022723"/>
    </source>
</evidence>
<dbReference type="GO" id="GO:0005829">
    <property type="term" value="C:cytosol"/>
    <property type="evidence" value="ECO:0007669"/>
    <property type="project" value="TreeGrafter"/>
</dbReference>
<feature type="binding site" evidence="7">
    <location>
        <position position="229"/>
    </location>
    <ligand>
        <name>NAD(+)</name>
        <dbReference type="ChEBI" id="CHEBI:57540"/>
    </ligand>
</feature>
<feature type="binding site" evidence="9">
    <location>
        <position position="274"/>
    </location>
    <ligand>
        <name>Zn(2+)</name>
        <dbReference type="ChEBI" id="CHEBI:29105"/>
    </ligand>
</feature>
<dbReference type="EC" id="1.1.1.23" evidence="11"/>
<dbReference type="GO" id="GO:0000105">
    <property type="term" value="P:L-histidine biosynthetic process"/>
    <property type="evidence" value="ECO:0007669"/>
    <property type="project" value="InterPro"/>
</dbReference>
<comment type="cofactor">
    <cofactor evidence="9">
        <name>Zn(2+)</name>
        <dbReference type="ChEBI" id="CHEBI:29105"/>
    </cofactor>
    <text evidence="9">Binds 1 zinc ion per subunit.</text>
</comment>
<feature type="binding site" evidence="7">
    <location>
        <position position="133"/>
    </location>
    <ligand>
        <name>NAD(+)</name>
        <dbReference type="ChEBI" id="CHEBI:57540"/>
    </ligand>
</feature>
<name>A0A9D9HPJ0_9SPIR</name>
<reference evidence="11" key="2">
    <citation type="journal article" date="2021" name="PeerJ">
        <title>Extensive microbial diversity within the chicken gut microbiome revealed by metagenomics and culture.</title>
        <authorList>
            <person name="Gilroy R."/>
            <person name="Ravi A."/>
            <person name="Getino M."/>
            <person name="Pursley I."/>
            <person name="Horton D.L."/>
            <person name="Alikhan N.F."/>
            <person name="Baker D."/>
            <person name="Gharbi K."/>
            <person name="Hall N."/>
            <person name="Watson M."/>
            <person name="Adriaenssens E.M."/>
            <person name="Foster-Nyarko E."/>
            <person name="Jarju S."/>
            <person name="Secka A."/>
            <person name="Antonio M."/>
            <person name="Oren A."/>
            <person name="Chaudhuri R.R."/>
            <person name="La Ragione R."/>
            <person name="Hildebrand F."/>
            <person name="Pallen M.J."/>
        </authorList>
    </citation>
    <scope>NUCLEOTIDE SEQUENCE</scope>
    <source>
        <strain evidence="11">10532</strain>
    </source>
</reference>
<comment type="caution">
    <text evidence="11">The sequence shown here is derived from an EMBL/GenBank/DDBJ whole genome shotgun (WGS) entry which is preliminary data.</text>
</comment>
<dbReference type="PANTHER" id="PTHR21256">
    <property type="entry name" value="HISTIDINOL DEHYDROGENASE HDH"/>
    <property type="match status" value="1"/>
</dbReference>
<dbReference type="Gene3D" id="1.20.5.1300">
    <property type="match status" value="1"/>
</dbReference>
<dbReference type="PANTHER" id="PTHR21256:SF2">
    <property type="entry name" value="HISTIDINE BIOSYNTHESIS TRIFUNCTIONAL PROTEIN"/>
    <property type="match status" value="1"/>
</dbReference>
<dbReference type="Pfam" id="PF00815">
    <property type="entry name" value="Histidinol_dh"/>
    <property type="match status" value="1"/>
</dbReference>
<feature type="active site" description="Proton acceptor" evidence="6">
    <location>
        <position position="358"/>
    </location>
</feature>
<evidence type="ECO:0000313" key="11">
    <source>
        <dbReference type="EMBL" id="MBO8457494.1"/>
    </source>
</evidence>
<gene>
    <name evidence="11" type="primary">hisD</name>
    <name evidence="11" type="ORF">IAA81_04610</name>
</gene>
<feature type="binding site" evidence="8">
    <location>
        <position position="463"/>
    </location>
    <ligand>
        <name>substrate</name>
    </ligand>
</feature>
<feature type="binding site" evidence="9">
    <location>
        <position position="277"/>
    </location>
    <ligand>
        <name>Zn(2+)</name>
        <dbReference type="ChEBI" id="CHEBI:29105"/>
    </ligand>
</feature>
<feature type="binding site" evidence="9">
    <location>
        <position position="463"/>
    </location>
    <ligand>
        <name>Zn(2+)</name>
        <dbReference type="ChEBI" id="CHEBI:29105"/>
    </ligand>
</feature>
<evidence type="ECO:0000256" key="1">
    <source>
        <dbReference type="ARBA" id="ARBA00010178"/>
    </source>
</evidence>
<keyword evidence="4 5" id="KW-0560">Oxidoreductase</keyword>
<dbReference type="EMBL" id="JADIMM010000065">
    <property type="protein sequence ID" value="MBO8457494.1"/>
    <property type="molecule type" value="Genomic_DNA"/>
</dbReference>
<evidence type="ECO:0000256" key="3">
    <source>
        <dbReference type="ARBA" id="ARBA00022833"/>
    </source>
</evidence>
<evidence type="ECO:0000313" key="12">
    <source>
        <dbReference type="Proteomes" id="UP000823638"/>
    </source>
</evidence>
<evidence type="ECO:0000256" key="5">
    <source>
        <dbReference type="PIRNR" id="PIRNR000099"/>
    </source>
</evidence>
<dbReference type="AlphaFoldDB" id="A0A9D9HPJ0"/>
<dbReference type="GO" id="GO:0046872">
    <property type="term" value="F:metal ion binding"/>
    <property type="evidence" value="ECO:0007669"/>
    <property type="project" value="UniProtKB-KW"/>
</dbReference>
<feature type="binding site" evidence="8">
    <location>
        <position position="458"/>
    </location>
    <ligand>
        <name>substrate</name>
    </ligand>
</feature>
<organism evidence="11 12">
    <name type="scientific">Candidatus Gallitreponema excrementavium</name>
    <dbReference type="NCBI Taxonomy" id="2840840"/>
    <lineage>
        <taxon>Bacteria</taxon>
        <taxon>Pseudomonadati</taxon>
        <taxon>Spirochaetota</taxon>
        <taxon>Spirochaetia</taxon>
        <taxon>Spirochaetales</taxon>
        <taxon>Candidatus Gallitreponema</taxon>
    </lineage>
</organism>
<evidence type="ECO:0000256" key="6">
    <source>
        <dbReference type="PIRSR" id="PIRSR000099-1"/>
    </source>
</evidence>
<comment type="similarity">
    <text evidence="1 5 10">Belongs to the histidinol dehydrogenase family.</text>
</comment>
<keyword evidence="3 9" id="KW-0862">Zinc</keyword>
<dbReference type="SUPFAM" id="SSF53720">
    <property type="entry name" value="ALDH-like"/>
    <property type="match status" value="1"/>
</dbReference>
<accession>A0A9D9HPJ0</accession>
<dbReference type="FunFam" id="3.40.50.1980:FF:000001">
    <property type="entry name" value="Histidinol dehydrogenase"/>
    <property type="match status" value="1"/>
</dbReference>
<dbReference type="GO" id="GO:0051287">
    <property type="term" value="F:NAD binding"/>
    <property type="evidence" value="ECO:0007669"/>
    <property type="project" value="InterPro"/>
</dbReference>
<dbReference type="InterPro" id="IPR022695">
    <property type="entry name" value="Histidinol_DH_monofunct"/>
</dbReference>
<dbReference type="InterPro" id="IPR016161">
    <property type="entry name" value="Ald_DH/histidinol_DH"/>
</dbReference>
<dbReference type="PIRSF" id="PIRSF000099">
    <property type="entry name" value="Histidinol_dh"/>
    <property type="match status" value="1"/>
</dbReference>
<proteinExistence type="inferred from homology"/>
<evidence type="ECO:0000256" key="9">
    <source>
        <dbReference type="PIRSR" id="PIRSR000099-4"/>
    </source>
</evidence>